<dbReference type="EMBL" id="CP000910">
    <property type="protein sequence ID" value="ABY22461.1"/>
    <property type="molecule type" value="Genomic_DNA"/>
</dbReference>
<evidence type="ECO:0000313" key="3">
    <source>
        <dbReference type="Proteomes" id="UP000002007"/>
    </source>
</evidence>
<dbReference type="PANTHER" id="PTHR34385:SF1">
    <property type="entry name" value="PEPTIDOGLYCAN L-ALANYL-D-GLUTAMATE ENDOPEPTIDASE CWLK"/>
    <property type="match status" value="1"/>
</dbReference>
<protein>
    <submittedName>
        <fullName evidence="2">D-alanyl-D-alanine metallocarboxypeptidase</fullName>
        <ecNumber evidence="2">3.4.17.14</ecNumber>
    </submittedName>
</protein>
<keyword evidence="3" id="KW-1185">Reference proteome</keyword>
<sequence length="166" mass="18217">MSSENNSSWLNNPSRRTFSLAAVGTVALVVTGGNSALANTRPFDAEVEDSRASAEVEGADLNDPNSYSLLVNKRRPLNPLNFAPADLVVPNVPNISSNPEIRQVRKEAATAAELMFTEAKLQGHDLIIVSAYRSFQLQTQVFNYYVERDGQKLAETYSARPGYSEH</sequence>
<dbReference type="GO" id="GO:0006508">
    <property type="term" value="P:proteolysis"/>
    <property type="evidence" value="ECO:0007669"/>
    <property type="project" value="InterPro"/>
</dbReference>
<dbReference type="EC" id="3.4.17.14" evidence="2"/>
<dbReference type="GO" id="GO:0009046">
    <property type="term" value="F:zinc D-Ala-D-Ala carboxypeptidase activity"/>
    <property type="evidence" value="ECO:0007669"/>
    <property type="project" value="UniProtKB-EC"/>
</dbReference>
<dbReference type="PROSITE" id="PS51318">
    <property type="entry name" value="TAT"/>
    <property type="match status" value="1"/>
</dbReference>
<dbReference type="PANTHER" id="PTHR34385">
    <property type="entry name" value="D-ALANYL-D-ALANINE CARBOXYPEPTIDASE"/>
    <property type="match status" value="1"/>
</dbReference>
<dbReference type="eggNOG" id="COG1876">
    <property type="taxonomic scope" value="Bacteria"/>
</dbReference>
<dbReference type="InterPro" id="IPR052179">
    <property type="entry name" value="DD-CPase-like"/>
</dbReference>
<organism evidence="2 3">
    <name type="scientific">Renibacterium salmoninarum (strain ATCC 33209 / DSM 20767 / JCM 11484 / NBRC 15589 / NCIMB 2235)</name>
    <dbReference type="NCBI Taxonomy" id="288705"/>
    <lineage>
        <taxon>Bacteria</taxon>
        <taxon>Bacillati</taxon>
        <taxon>Actinomycetota</taxon>
        <taxon>Actinomycetes</taxon>
        <taxon>Micrococcales</taxon>
        <taxon>Micrococcaceae</taxon>
        <taxon>Renibacterium</taxon>
    </lineage>
</organism>
<dbReference type="STRING" id="288705.RSal33209_0714"/>
<dbReference type="CDD" id="cd14852">
    <property type="entry name" value="LD-carboxypeptidase"/>
    <property type="match status" value="1"/>
</dbReference>
<dbReference type="Pfam" id="PF02557">
    <property type="entry name" value="VanY"/>
    <property type="match status" value="1"/>
</dbReference>
<evidence type="ECO:0000313" key="2">
    <source>
        <dbReference type="EMBL" id="ABY22461.1"/>
    </source>
</evidence>
<dbReference type="SUPFAM" id="SSF55166">
    <property type="entry name" value="Hedgehog/DD-peptidase"/>
    <property type="match status" value="1"/>
</dbReference>
<gene>
    <name evidence="2" type="ordered locus">RSal33209_0714</name>
</gene>
<keyword evidence="2" id="KW-0645">Protease</keyword>
<proteinExistence type="predicted"/>
<dbReference type="InterPro" id="IPR006311">
    <property type="entry name" value="TAT_signal"/>
</dbReference>
<dbReference type="MEROPS" id="M15.024"/>
<dbReference type="InterPro" id="IPR003709">
    <property type="entry name" value="VanY-like_core_dom"/>
</dbReference>
<accession>A9WQ35</accession>
<dbReference type="Proteomes" id="UP000002007">
    <property type="component" value="Chromosome"/>
</dbReference>
<dbReference type="SMR" id="A9WQ35"/>
<evidence type="ECO:0000259" key="1">
    <source>
        <dbReference type="Pfam" id="PF02557"/>
    </source>
</evidence>
<dbReference type="InterPro" id="IPR009045">
    <property type="entry name" value="Zn_M74/Hedgehog-like"/>
</dbReference>
<feature type="domain" description="D-alanyl-D-alanine carboxypeptidase-like core" evidence="1">
    <location>
        <begin position="103"/>
        <end position="166"/>
    </location>
</feature>
<keyword evidence="2" id="KW-0121">Carboxypeptidase</keyword>
<dbReference type="InterPro" id="IPR058193">
    <property type="entry name" value="VanY/YodJ_core_dom"/>
</dbReference>
<keyword evidence="2" id="KW-0378">Hydrolase</keyword>
<dbReference type="Gene3D" id="3.30.1380.10">
    <property type="match status" value="1"/>
</dbReference>
<dbReference type="HOGENOM" id="CLU_1601343_0_0_11"/>
<reference evidence="3" key="1">
    <citation type="journal article" date="2008" name="J. Bacteriol.">
        <title>Genome sequence of the fish pathogen Renibacterium salmoninarum suggests reductive evolution away from an environmental Arthrobacter ancestor.</title>
        <authorList>
            <person name="Wiens G.D."/>
            <person name="Rockey D.D."/>
            <person name="Wu Z."/>
            <person name="Chang J."/>
            <person name="Levy R."/>
            <person name="Crane S."/>
            <person name="Chen D.S."/>
            <person name="Capri G.R."/>
            <person name="Burnett J.R."/>
            <person name="Sudheesh P.S."/>
            <person name="Schipma M.J."/>
            <person name="Burd H."/>
            <person name="Bhattacharyya A."/>
            <person name="Rhodes L.D."/>
            <person name="Kaul R."/>
            <person name="Strom M.S."/>
        </authorList>
    </citation>
    <scope>NUCLEOTIDE SEQUENCE [LARGE SCALE GENOMIC DNA]</scope>
    <source>
        <strain evidence="3">ATCC 33209 / DSM 20767 / JCM 11484 / NBRC 15589 / NCIMB 2235</strain>
    </source>
</reference>
<name>A9WQ35_RENSM</name>
<dbReference type="AlphaFoldDB" id="A9WQ35"/>
<dbReference type="KEGG" id="rsa:RSal33209_0714"/>